<dbReference type="PANTHER" id="PTHR45649">
    <property type="entry name" value="AMINO-ACID PERMEASE BAT1"/>
    <property type="match status" value="1"/>
</dbReference>
<evidence type="ECO:0000313" key="8">
    <source>
        <dbReference type="Proteomes" id="UP000010931"/>
    </source>
</evidence>
<dbReference type="Pfam" id="PF13520">
    <property type="entry name" value="AA_permease_2"/>
    <property type="match status" value="1"/>
</dbReference>
<evidence type="ECO:0000256" key="3">
    <source>
        <dbReference type="ARBA" id="ARBA00022692"/>
    </source>
</evidence>
<keyword evidence="3 6" id="KW-0812">Transmembrane</keyword>
<feature type="transmembrane region" description="Helical" evidence="6">
    <location>
        <begin position="37"/>
        <end position="60"/>
    </location>
</feature>
<proteinExistence type="predicted"/>
<dbReference type="InterPro" id="IPR002293">
    <property type="entry name" value="AA/rel_permease1"/>
</dbReference>
<keyword evidence="2" id="KW-0813">Transport</keyword>
<sequence>MSSKRAAHAQLDDAADLAAHGYPQELARRMSQFENHAISLTVICVLAGCMSLFNFGLGAGGPAVMMWSWVAIGAMVLLLGLSLADVTSAYPTSGGMYFMADRLGGPRWGWFTGWLNLMGLLGAIAGIDYGCATFTMAFASFQWGVEPTAGATMTVFAVILLLHGCLNALGIRVVNILNSVSVWWQLGGVTVIVGALYLAPAPHQSAEWVFTHFNNDTGISSPLIVCLVGSLLAGYTFCGYDASSHLSEETKQAGYAAPKGMVRAIYVSWIAGFVLLAGLLFSIQDYTGTQNTSTGVAPAQIFLDVLGGTGAKLLLLVVMVAMFFCGNAETAATSRMVYAFSRSGALPFSATWRRVNSRTKTPVPAVWLAVGSAFVLALPVLWSPAAYSAVTAINAVGMTPAYAVPVFLALRKGSSYRPGPWTLGKWRRPVGWIAVVYAVFITGVFILPQTAPVTFATMNYAGITLLVVLALAQLMWITRGRRAYHVPTLGSASQQADLSSRVI</sequence>
<keyword evidence="4 6" id="KW-1133">Transmembrane helix</keyword>
<feature type="transmembrane region" description="Helical" evidence="6">
    <location>
        <begin position="182"/>
        <end position="199"/>
    </location>
</feature>
<feature type="transmembrane region" description="Helical" evidence="6">
    <location>
        <begin position="388"/>
        <end position="410"/>
    </location>
</feature>
<dbReference type="PATRIC" id="fig|698760.3.peg.9550"/>
<evidence type="ECO:0000256" key="5">
    <source>
        <dbReference type="ARBA" id="ARBA00023136"/>
    </source>
</evidence>
<accession>L7ERX9</accession>
<dbReference type="AlphaFoldDB" id="L7ERX9"/>
<evidence type="ECO:0000256" key="2">
    <source>
        <dbReference type="ARBA" id="ARBA00022448"/>
    </source>
</evidence>
<comment type="subcellular location">
    <subcellularLocation>
        <location evidence="1">Membrane</location>
        <topology evidence="1">Multi-pass membrane protein</topology>
    </subcellularLocation>
</comment>
<dbReference type="GO" id="GO:0016020">
    <property type="term" value="C:membrane"/>
    <property type="evidence" value="ECO:0007669"/>
    <property type="project" value="UniProtKB-SubCell"/>
</dbReference>
<gene>
    <name evidence="7" type="ORF">STRTUCAR8_03667</name>
</gene>
<dbReference type="PANTHER" id="PTHR45649:SF26">
    <property type="entry name" value="OS04G0435100 PROTEIN"/>
    <property type="match status" value="1"/>
</dbReference>
<dbReference type="EMBL" id="AEJB01000681">
    <property type="protein sequence ID" value="ELP61481.1"/>
    <property type="molecule type" value="Genomic_DNA"/>
</dbReference>
<dbReference type="STRING" id="85558.T45_00345"/>
<evidence type="ECO:0000313" key="7">
    <source>
        <dbReference type="EMBL" id="ELP61481.1"/>
    </source>
</evidence>
<feature type="transmembrane region" description="Helical" evidence="6">
    <location>
        <begin position="66"/>
        <end position="87"/>
    </location>
</feature>
<feature type="transmembrane region" description="Helical" evidence="6">
    <location>
        <begin position="149"/>
        <end position="170"/>
    </location>
</feature>
<feature type="transmembrane region" description="Helical" evidence="6">
    <location>
        <begin position="430"/>
        <end position="448"/>
    </location>
</feature>
<dbReference type="GO" id="GO:0022857">
    <property type="term" value="F:transmembrane transporter activity"/>
    <property type="evidence" value="ECO:0007669"/>
    <property type="project" value="InterPro"/>
</dbReference>
<dbReference type="PIRSF" id="PIRSF006060">
    <property type="entry name" value="AA_transporter"/>
    <property type="match status" value="1"/>
</dbReference>
<feature type="transmembrane region" description="Helical" evidence="6">
    <location>
        <begin position="363"/>
        <end position="382"/>
    </location>
</feature>
<name>L7ERX9_STRT8</name>
<protein>
    <submittedName>
        <fullName evidence="7">Putative membrane protein</fullName>
    </submittedName>
</protein>
<feature type="transmembrane region" description="Helical" evidence="6">
    <location>
        <begin position="261"/>
        <end position="281"/>
    </location>
</feature>
<feature type="transmembrane region" description="Helical" evidence="6">
    <location>
        <begin position="301"/>
        <end position="326"/>
    </location>
</feature>
<dbReference type="Gene3D" id="1.20.1740.10">
    <property type="entry name" value="Amino acid/polyamine transporter I"/>
    <property type="match status" value="1"/>
</dbReference>
<comment type="caution">
    <text evidence="7">The sequence shown here is derived from an EMBL/GenBank/DDBJ whole genome shotgun (WGS) entry which is preliminary data.</text>
</comment>
<reference evidence="7 8" key="1">
    <citation type="journal article" date="2011" name="Plasmid">
        <title>Streptomyces turgidiscabies Car8 contains a modular pathogenicity island that shares virulence genes with other actinobacterial plant pathogens.</title>
        <authorList>
            <person name="Huguet-Tapia J.C."/>
            <person name="Badger J.H."/>
            <person name="Loria R."/>
            <person name="Pettis G.S."/>
        </authorList>
    </citation>
    <scope>NUCLEOTIDE SEQUENCE [LARGE SCALE GENOMIC DNA]</scope>
    <source>
        <strain evidence="7 8">Car8</strain>
    </source>
</reference>
<feature type="transmembrane region" description="Helical" evidence="6">
    <location>
        <begin position="108"/>
        <end position="129"/>
    </location>
</feature>
<evidence type="ECO:0000256" key="1">
    <source>
        <dbReference type="ARBA" id="ARBA00004141"/>
    </source>
</evidence>
<evidence type="ECO:0000256" key="4">
    <source>
        <dbReference type="ARBA" id="ARBA00022989"/>
    </source>
</evidence>
<dbReference type="Proteomes" id="UP000010931">
    <property type="component" value="Unassembled WGS sequence"/>
</dbReference>
<organism evidence="7 8">
    <name type="scientific">Streptomyces turgidiscabies (strain Car8)</name>
    <dbReference type="NCBI Taxonomy" id="698760"/>
    <lineage>
        <taxon>Bacteria</taxon>
        <taxon>Bacillati</taxon>
        <taxon>Actinomycetota</taxon>
        <taxon>Actinomycetes</taxon>
        <taxon>Kitasatosporales</taxon>
        <taxon>Streptomycetaceae</taxon>
        <taxon>Streptomyces</taxon>
    </lineage>
</organism>
<feature type="transmembrane region" description="Helical" evidence="6">
    <location>
        <begin position="219"/>
        <end position="240"/>
    </location>
</feature>
<evidence type="ECO:0000256" key="6">
    <source>
        <dbReference type="SAM" id="Phobius"/>
    </source>
</evidence>
<feature type="transmembrane region" description="Helical" evidence="6">
    <location>
        <begin position="460"/>
        <end position="477"/>
    </location>
</feature>
<keyword evidence="8" id="KW-1185">Reference proteome</keyword>
<keyword evidence="5 6" id="KW-0472">Membrane</keyword>